<protein>
    <submittedName>
        <fullName evidence="3">ATP-binding protein</fullName>
    </submittedName>
</protein>
<evidence type="ECO:0000256" key="1">
    <source>
        <dbReference type="ARBA" id="ARBA00022527"/>
    </source>
</evidence>
<dbReference type="Pfam" id="PF13581">
    <property type="entry name" value="HATPase_c_2"/>
    <property type="match status" value="1"/>
</dbReference>
<dbReference type="RefSeq" id="WP_131756717.1">
    <property type="nucleotide sequence ID" value="NZ_CAACUY010000020.1"/>
</dbReference>
<dbReference type="CDD" id="cd16936">
    <property type="entry name" value="HATPase_RsbW-like"/>
    <property type="match status" value="1"/>
</dbReference>
<feature type="domain" description="Histidine kinase/HSP90-like ATPase" evidence="2">
    <location>
        <begin position="25"/>
        <end position="130"/>
    </location>
</feature>
<dbReference type="EMBL" id="JBHTGP010000003">
    <property type="protein sequence ID" value="MFD0684333.1"/>
    <property type="molecule type" value="Genomic_DNA"/>
</dbReference>
<dbReference type="GO" id="GO:0005524">
    <property type="term" value="F:ATP binding"/>
    <property type="evidence" value="ECO:0007669"/>
    <property type="project" value="UniProtKB-KW"/>
</dbReference>
<evidence type="ECO:0000259" key="2">
    <source>
        <dbReference type="Pfam" id="PF13581"/>
    </source>
</evidence>
<dbReference type="PANTHER" id="PTHR35526:SF3">
    <property type="entry name" value="ANTI-SIGMA-F FACTOR RSBW"/>
    <property type="match status" value="1"/>
</dbReference>
<dbReference type="Gene3D" id="3.30.565.10">
    <property type="entry name" value="Histidine kinase-like ATPase, C-terminal domain"/>
    <property type="match status" value="1"/>
</dbReference>
<proteinExistence type="predicted"/>
<keyword evidence="4" id="KW-1185">Reference proteome</keyword>
<keyword evidence="3" id="KW-0067">ATP-binding</keyword>
<dbReference type="Proteomes" id="UP001597063">
    <property type="component" value="Unassembled WGS sequence"/>
</dbReference>
<gene>
    <name evidence="3" type="ORF">ACFQZM_07490</name>
</gene>
<accession>A0ABW2XD17</accession>
<reference evidence="4" key="1">
    <citation type="journal article" date="2019" name="Int. J. Syst. Evol. Microbiol.">
        <title>The Global Catalogue of Microorganisms (GCM) 10K type strain sequencing project: providing services to taxonomists for standard genome sequencing and annotation.</title>
        <authorList>
            <consortium name="The Broad Institute Genomics Platform"/>
            <consortium name="The Broad Institute Genome Sequencing Center for Infectious Disease"/>
            <person name="Wu L."/>
            <person name="Ma J."/>
        </authorList>
    </citation>
    <scope>NUCLEOTIDE SEQUENCE [LARGE SCALE GENOMIC DNA]</scope>
    <source>
        <strain evidence="4">JCM 9371</strain>
    </source>
</reference>
<keyword evidence="1" id="KW-0418">Kinase</keyword>
<evidence type="ECO:0000313" key="4">
    <source>
        <dbReference type="Proteomes" id="UP001597063"/>
    </source>
</evidence>
<dbReference type="InterPro" id="IPR036890">
    <property type="entry name" value="HATPase_C_sf"/>
</dbReference>
<keyword evidence="3" id="KW-0547">Nucleotide-binding</keyword>
<dbReference type="InterPro" id="IPR050267">
    <property type="entry name" value="Anti-sigma-factor_SerPK"/>
</dbReference>
<sequence>MTTVTAIRPPYLELALTVDRSEGSRARQAVTRALCDLGHAGLVDDACVIVSELVTNAIVETEKRLIFLARDFLTTSRIKLRLYADSGRIVVEVWDELPDKIPRPRLPDIGEEGGRGLNIVAQLSAKWGYSHTCGWKRVWALLEVAS</sequence>
<keyword evidence="1" id="KW-0808">Transferase</keyword>
<dbReference type="PANTHER" id="PTHR35526">
    <property type="entry name" value="ANTI-SIGMA-F FACTOR RSBW-RELATED"/>
    <property type="match status" value="1"/>
</dbReference>
<name>A0ABW2XD17_9ACTN</name>
<dbReference type="SUPFAM" id="SSF55874">
    <property type="entry name" value="ATPase domain of HSP90 chaperone/DNA topoisomerase II/histidine kinase"/>
    <property type="match status" value="1"/>
</dbReference>
<dbReference type="InterPro" id="IPR003594">
    <property type="entry name" value="HATPase_dom"/>
</dbReference>
<organism evidence="3 4">
    <name type="scientific">Actinomadura fibrosa</name>
    <dbReference type="NCBI Taxonomy" id="111802"/>
    <lineage>
        <taxon>Bacteria</taxon>
        <taxon>Bacillati</taxon>
        <taxon>Actinomycetota</taxon>
        <taxon>Actinomycetes</taxon>
        <taxon>Streptosporangiales</taxon>
        <taxon>Thermomonosporaceae</taxon>
        <taxon>Actinomadura</taxon>
    </lineage>
</organism>
<comment type="caution">
    <text evidence="3">The sequence shown here is derived from an EMBL/GenBank/DDBJ whole genome shotgun (WGS) entry which is preliminary data.</text>
</comment>
<keyword evidence="1" id="KW-0723">Serine/threonine-protein kinase</keyword>
<evidence type="ECO:0000313" key="3">
    <source>
        <dbReference type="EMBL" id="MFD0684333.1"/>
    </source>
</evidence>